<dbReference type="CDD" id="cd16345">
    <property type="entry name" value="LMWP_ArsC"/>
    <property type="match status" value="1"/>
</dbReference>
<dbReference type="SUPFAM" id="SSF52788">
    <property type="entry name" value="Phosphotyrosine protein phosphatases I"/>
    <property type="match status" value="1"/>
</dbReference>
<dbReference type="InterPro" id="IPR023485">
    <property type="entry name" value="Ptyr_pPase"/>
</dbReference>
<organism evidence="3">
    <name type="scientific">Telmatobacter sp. DSM 110680</name>
    <dbReference type="NCBI Taxonomy" id="3036704"/>
    <lineage>
        <taxon>Bacteria</taxon>
        <taxon>Pseudomonadati</taxon>
        <taxon>Acidobacteriota</taxon>
        <taxon>Terriglobia</taxon>
        <taxon>Terriglobales</taxon>
        <taxon>Acidobacteriaceae</taxon>
        <taxon>Telmatobacter</taxon>
    </lineage>
</organism>
<keyword evidence="1" id="KW-0059">Arsenical resistance</keyword>
<dbReference type="PANTHER" id="PTHR43428">
    <property type="entry name" value="ARSENATE REDUCTASE"/>
    <property type="match status" value="1"/>
</dbReference>
<reference evidence="3" key="1">
    <citation type="submission" date="2023-03" db="EMBL/GenBank/DDBJ databases">
        <title>Edaphobacter sp.</title>
        <authorList>
            <person name="Huber K.J."/>
            <person name="Papendorf J."/>
            <person name="Pilke C."/>
            <person name="Bunk B."/>
            <person name="Sproeer C."/>
            <person name="Pester M."/>
        </authorList>
    </citation>
    <scope>NUCLEOTIDE SEQUENCE</scope>
    <source>
        <strain evidence="3">DSM 110680</strain>
    </source>
</reference>
<dbReference type="GO" id="GO:0030612">
    <property type="term" value="F:arsenate reductase (thioredoxin) activity"/>
    <property type="evidence" value="ECO:0007669"/>
    <property type="project" value="UniProtKB-EC"/>
</dbReference>
<dbReference type="Pfam" id="PF01451">
    <property type="entry name" value="LMWPc"/>
    <property type="match status" value="1"/>
</dbReference>
<dbReference type="GO" id="GO:0046685">
    <property type="term" value="P:response to arsenic-containing substance"/>
    <property type="evidence" value="ECO:0007669"/>
    <property type="project" value="UniProtKB-KW"/>
</dbReference>
<dbReference type="Gene3D" id="3.40.50.2300">
    <property type="match status" value="1"/>
</dbReference>
<evidence type="ECO:0000313" key="3">
    <source>
        <dbReference type="EMBL" id="XBH19314.1"/>
    </source>
</evidence>
<name>A0AAU7DPR9_9BACT</name>
<proteinExistence type="predicted"/>
<dbReference type="EMBL" id="CP121196">
    <property type="protein sequence ID" value="XBH19314.1"/>
    <property type="molecule type" value="Genomic_DNA"/>
</dbReference>
<gene>
    <name evidence="3" type="ORF">P8935_08345</name>
</gene>
<dbReference type="PANTHER" id="PTHR43428:SF1">
    <property type="entry name" value="ARSENATE REDUCTASE"/>
    <property type="match status" value="1"/>
</dbReference>
<dbReference type="RefSeq" id="WP_348264530.1">
    <property type="nucleotide sequence ID" value="NZ_CP121196.1"/>
</dbReference>
<protein>
    <submittedName>
        <fullName evidence="3">Arsenate reductase ArsC</fullName>
        <ecNumber evidence="3">1.20.4.4</ecNumber>
    </submittedName>
</protein>
<evidence type="ECO:0000259" key="2">
    <source>
        <dbReference type="SMART" id="SM00226"/>
    </source>
</evidence>
<keyword evidence="3" id="KW-0560">Oxidoreductase</keyword>
<dbReference type="AlphaFoldDB" id="A0AAU7DPR9"/>
<feature type="domain" description="Phosphotyrosine protein phosphatase I" evidence="2">
    <location>
        <begin position="2"/>
        <end position="128"/>
    </location>
</feature>
<dbReference type="EC" id="1.20.4.4" evidence="3"/>
<accession>A0AAU7DPR9</accession>
<dbReference type="InterPro" id="IPR036196">
    <property type="entry name" value="Ptyr_pPase_sf"/>
</dbReference>
<sequence length="136" mass="15131">MFKVIFACVHNAGRSQMAAAFFNQLADRSRAEAISAGTEPGPRVHPEVLAAMQEIGIDLSNARPQKLSEDLARQAQLLITMGCGDNCPYVPGLHRDDWPLRDPKGQPMEEVRKIRDEIRARVQTLLARENLDALIN</sequence>
<evidence type="ECO:0000256" key="1">
    <source>
        <dbReference type="ARBA" id="ARBA00022849"/>
    </source>
</evidence>
<dbReference type="SMART" id="SM00226">
    <property type="entry name" value="LMWPc"/>
    <property type="match status" value="1"/>
</dbReference>